<name>A0A9D4R5Y3_DREPO</name>
<dbReference type="Gene3D" id="2.10.25.10">
    <property type="entry name" value="Laminin"/>
    <property type="match status" value="1"/>
</dbReference>
<reference evidence="8" key="1">
    <citation type="journal article" date="2019" name="bioRxiv">
        <title>The Genome of the Zebra Mussel, Dreissena polymorpha: A Resource for Invasive Species Research.</title>
        <authorList>
            <person name="McCartney M.A."/>
            <person name="Auch B."/>
            <person name="Kono T."/>
            <person name="Mallez S."/>
            <person name="Zhang Y."/>
            <person name="Obille A."/>
            <person name="Becker A."/>
            <person name="Abrahante J.E."/>
            <person name="Garbe J."/>
            <person name="Badalamenti J.P."/>
            <person name="Herman A."/>
            <person name="Mangelson H."/>
            <person name="Liachko I."/>
            <person name="Sullivan S."/>
            <person name="Sone E.D."/>
            <person name="Koren S."/>
            <person name="Silverstein K.A.T."/>
            <person name="Beckman K.B."/>
            <person name="Gohl D.M."/>
        </authorList>
    </citation>
    <scope>NUCLEOTIDE SEQUENCE</scope>
    <source>
        <strain evidence="8">Duluth1</strain>
        <tissue evidence="8">Whole animal</tissue>
    </source>
</reference>
<dbReference type="PROSITE" id="PS50923">
    <property type="entry name" value="SUSHI"/>
    <property type="match status" value="1"/>
</dbReference>
<keyword evidence="3" id="KW-0245">EGF-like domain</keyword>
<keyword evidence="4" id="KW-0768">Sushi</keyword>
<feature type="domain" description="PLAT" evidence="6">
    <location>
        <begin position="160"/>
        <end position="271"/>
    </location>
</feature>
<proteinExistence type="predicted"/>
<dbReference type="PANTHER" id="PTHR14949">
    <property type="entry name" value="EGF-LIKE-DOMAIN, MULTIPLE 7, 8"/>
    <property type="match status" value="1"/>
</dbReference>
<sequence length="351" mass="39324">MFVCDKGLWILKQHDSEKPWDLGNNGSFPKCRPVNCPIDFCKFGGHCTRDHQCECPKNYTKGNQCQIPVCSQGCQNGGNCTEHNKCKCKEGFYGSSCEFGDCAKPEGNLVNLEKQFYGDGETINISQSNCKSGYLLSSGDTTLSCKQGRWSKKIHCVQGTDYKIRVVTSKKDDGTDGIVTIRLKGTNGETGNIVLLGKFDRKSVDDSYNFLPDVGTIISITIGVARLNMLDGWVPSYVIVHDTQRNLFYLFQYDLISELDNSSTTLELTGGVTTYTVKRGHFTGDRGHHYKNRYDIATVSECMMFCFQYNCVQAEYMALHRYCGIVTWGNRPITERGDDAVHVLTPHCVIM</sequence>
<accession>A0A9D4R5Y3</accession>
<dbReference type="InterPro" id="IPR000436">
    <property type="entry name" value="Sushi_SCR_CCP_dom"/>
</dbReference>
<dbReference type="PROSITE" id="PS50095">
    <property type="entry name" value="PLAT"/>
    <property type="match status" value="1"/>
</dbReference>
<evidence type="ECO:0000256" key="1">
    <source>
        <dbReference type="ARBA" id="ARBA00022729"/>
    </source>
</evidence>
<dbReference type="Pfam" id="PF01477">
    <property type="entry name" value="PLAT"/>
    <property type="match status" value="1"/>
</dbReference>
<evidence type="ECO:0000259" key="7">
    <source>
        <dbReference type="PROSITE" id="PS50923"/>
    </source>
</evidence>
<dbReference type="OrthoDB" id="6121280at2759"/>
<protein>
    <submittedName>
        <fullName evidence="8">Uncharacterized protein</fullName>
    </submittedName>
</protein>
<evidence type="ECO:0000256" key="3">
    <source>
        <dbReference type="PROSITE-ProRule" id="PRU00076"/>
    </source>
</evidence>
<evidence type="ECO:0000313" key="9">
    <source>
        <dbReference type="Proteomes" id="UP000828390"/>
    </source>
</evidence>
<evidence type="ECO:0000313" key="8">
    <source>
        <dbReference type="EMBL" id="KAH3856154.1"/>
    </source>
</evidence>
<dbReference type="PANTHER" id="PTHR14949:SF56">
    <property type="entry name" value="EGF-LIKE-DOMAIN, MULTIPLE 7"/>
    <property type="match status" value="1"/>
</dbReference>
<gene>
    <name evidence="8" type="ORF">DPMN_098734</name>
</gene>
<dbReference type="SMART" id="SM00181">
    <property type="entry name" value="EGF"/>
    <property type="match status" value="2"/>
</dbReference>
<keyword evidence="9" id="KW-1185">Reference proteome</keyword>
<dbReference type="InterPro" id="IPR001024">
    <property type="entry name" value="PLAT/LH2_dom"/>
</dbReference>
<feature type="disulfide bond" evidence="3">
    <location>
        <begin position="88"/>
        <end position="97"/>
    </location>
</feature>
<dbReference type="InterPro" id="IPR000742">
    <property type="entry name" value="EGF"/>
</dbReference>
<feature type="domain" description="EGF-like" evidence="5">
    <location>
        <begin position="66"/>
        <end position="98"/>
    </location>
</feature>
<feature type="domain" description="Sushi" evidence="7">
    <location>
        <begin position="100"/>
        <end position="158"/>
    </location>
</feature>
<dbReference type="PROSITE" id="PS50026">
    <property type="entry name" value="EGF_3"/>
    <property type="match status" value="1"/>
</dbReference>
<dbReference type="Gene3D" id="2.10.70.10">
    <property type="entry name" value="Complement Module, domain 1"/>
    <property type="match status" value="1"/>
</dbReference>
<dbReference type="Proteomes" id="UP000828390">
    <property type="component" value="Unassembled WGS sequence"/>
</dbReference>
<dbReference type="PROSITE" id="PS01186">
    <property type="entry name" value="EGF_2"/>
    <property type="match status" value="1"/>
</dbReference>
<keyword evidence="1" id="KW-0732">Signal</keyword>
<organism evidence="8 9">
    <name type="scientific">Dreissena polymorpha</name>
    <name type="common">Zebra mussel</name>
    <name type="synonym">Mytilus polymorpha</name>
    <dbReference type="NCBI Taxonomy" id="45954"/>
    <lineage>
        <taxon>Eukaryota</taxon>
        <taxon>Metazoa</taxon>
        <taxon>Spiralia</taxon>
        <taxon>Lophotrochozoa</taxon>
        <taxon>Mollusca</taxon>
        <taxon>Bivalvia</taxon>
        <taxon>Autobranchia</taxon>
        <taxon>Heteroconchia</taxon>
        <taxon>Euheterodonta</taxon>
        <taxon>Imparidentia</taxon>
        <taxon>Neoheterodontei</taxon>
        <taxon>Myida</taxon>
        <taxon>Dreissenoidea</taxon>
        <taxon>Dreissenidae</taxon>
        <taxon>Dreissena</taxon>
    </lineage>
</organism>
<dbReference type="InterPro" id="IPR050969">
    <property type="entry name" value="Dev_Signal_Modulators"/>
</dbReference>
<evidence type="ECO:0000259" key="6">
    <source>
        <dbReference type="PROSITE" id="PS50095"/>
    </source>
</evidence>
<evidence type="ECO:0000256" key="2">
    <source>
        <dbReference type="ARBA" id="ARBA00023157"/>
    </source>
</evidence>
<evidence type="ECO:0000259" key="5">
    <source>
        <dbReference type="PROSITE" id="PS50026"/>
    </source>
</evidence>
<dbReference type="AlphaFoldDB" id="A0A9D4R5Y3"/>
<keyword evidence="2 3" id="KW-1015">Disulfide bond</keyword>
<dbReference type="Gene3D" id="2.60.60.20">
    <property type="entry name" value="PLAT/LH2 domain"/>
    <property type="match status" value="1"/>
</dbReference>
<comment type="caution">
    <text evidence="3">Lacks conserved residue(s) required for the propagation of feature annotation.</text>
</comment>
<dbReference type="SUPFAM" id="SSF49723">
    <property type="entry name" value="Lipase/lipooxygenase domain (PLAT/LH2 domain)"/>
    <property type="match status" value="1"/>
</dbReference>
<evidence type="ECO:0000256" key="4">
    <source>
        <dbReference type="PROSITE-ProRule" id="PRU00302"/>
    </source>
</evidence>
<dbReference type="InterPro" id="IPR036392">
    <property type="entry name" value="PLAT/LH2_dom_sf"/>
</dbReference>
<feature type="disulfide bond" evidence="3">
    <location>
        <begin position="70"/>
        <end position="80"/>
    </location>
</feature>
<comment type="caution">
    <text evidence="8">The sequence shown here is derived from an EMBL/GenBank/DDBJ whole genome shotgun (WGS) entry which is preliminary data.</text>
</comment>
<feature type="disulfide bond" evidence="4">
    <location>
        <begin position="102"/>
        <end position="145"/>
    </location>
</feature>
<reference evidence="8" key="2">
    <citation type="submission" date="2020-11" db="EMBL/GenBank/DDBJ databases">
        <authorList>
            <person name="McCartney M.A."/>
            <person name="Auch B."/>
            <person name="Kono T."/>
            <person name="Mallez S."/>
            <person name="Becker A."/>
            <person name="Gohl D.M."/>
            <person name="Silverstein K.A.T."/>
            <person name="Koren S."/>
            <person name="Bechman K.B."/>
            <person name="Herman A."/>
            <person name="Abrahante J.E."/>
            <person name="Garbe J."/>
        </authorList>
    </citation>
    <scope>NUCLEOTIDE SEQUENCE</scope>
    <source>
        <strain evidence="8">Duluth1</strain>
        <tissue evidence="8">Whole animal</tissue>
    </source>
</reference>
<dbReference type="EMBL" id="JAIWYP010000003">
    <property type="protein sequence ID" value="KAH3856154.1"/>
    <property type="molecule type" value="Genomic_DNA"/>
</dbReference>
<dbReference type="PROSITE" id="PS00022">
    <property type="entry name" value="EGF_1"/>
    <property type="match status" value="1"/>
</dbReference>